<comment type="subunit">
    <text evidence="4">Binds to mitochondrial small subunit 15S rRNA.</text>
</comment>
<evidence type="ECO:0000259" key="6">
    <source>
        <dbReference type="Pfam" id="PF23276"/>
    </source>
</evidence>
<dbReference type="Pfam" id="PF23276">
    <property type="entry name" value="TPR_24"/>
    <property type="match status" value="1"/>
</dbReference>
<evidence type="ECO:0000313" key="8">
    <source>
        <dbReference type="Proteomes" id="UP000717328"/>
    </source>
</evidence>
<dbReference type="Gene3D" id="1.25.40.10">
    <property type="entry name" value="Tetratricopeptide repeat domain"/>
    <property type="match status" value="4"/>
</dbReference>
<feature type="repeat" description="PPR" evidence="5">
    <location>
        <begin position="374"/>
        <end position="408"/>
    </location>
</feature>
<evidence type="ECO:0000256" key="2">
    <source>
        <dbReference type="ARBA" id="ARBA00022737"/>
    </source>
</evidence>
<feature type="repeat" description="PPR" evidence="5">
    <location>
        <begin position="30"/>
        <end position="64"/>
    </location>
</feature>
<evidence type="ECO:0000256" key="4">
    <source>
        <dbReference type="ARBA" id="ARBA00044511"/>
    </source>
</evidence>
<gene>
    <name evidence="7" type="ORF">H0H81_006029</name>
</gene>
<dbReference type="InterPro" id="IPR057027">
    <property type="entry name" value="TPR_mt"/>
</dbReference>
<keyword evidence="2" id="KW-0677">Repeat</keyword>
<evidence type="ECO:0000256" key="3">
    <source>
        <dbReference type="ARBA" id="ARBA00044493"/>
    </source>
</evidence>
<comment type="function">
    <text evidence="3">Regulates mitochondrial small subunit maturation by controlling 15S rRNA 5'-end processing. Localizes to the 5' precursor of the 15S rRNA in a position that is subsequently occupied by mS47 in the mature yeast mtSSU. Uses structure and sequence-specific RNA recognition, binding to a single-stranded region of the precursor and specifically recognizing bases -6 to -1. The exchange of Ccm1 for mS47 is coupled to the irreversible removal of precursor rRNA that is accompanied by conformational changes of the mitoribosomal proteins uS5m and mS26. These conformational changes signal completion of 5'-end rRNA processing through protection of the mature 5'-end of the 15S rRNA and stabilization of mS47. The removal of the 5' precursor together with the dissociation of Ccm1 may be catalyzed by the 5'-3' exoribonuclease Pet127. Involved in the specific removal of group I introns in mitochondrial encoded transcripts.</text>
</comment>
<reference evidence="7" key="2">
    <citation type="submission" date="2021-10" db="EMBL/GenBank/DDBJ databases">
        <title>Phylogenomics reveals ancestral predisposition of the termite-cultivated fungus Termitomyces towards a domesticated lifestyle.</title>
        <authorList>
            <person name="Auxier B."/>
            <person name="Grum-Grzhimaylo A."/>
            <person name="Cardenas M.E."/>
            <person name="Lodge J.D."/>
            <person name="Laessoe T."/>
            <person name="Pedersen O."/>
            <person name="Smith M.E."/>
            <person name="Kuyper T.W."/>
            <person name="Franco-Molano E.A."/>
            <person name="Baroni T.J."/>
            <person name="Aanen D.K."/>
        </authorList>
    </citation>
    <scope>NUCLEOTIDE SEQUENCE</scope>
    <source>
        <strain evidence="7">D49</strain>
    </source>
</reference>
<dbReference type="EMBL" id="JABCKI010005867">
    <property type="protein sequence ID" value="KAG5637034.1"/>
    <property type="molecule type" value="Genomic_DNA"/>
</dbReference>
<dbReference type="PANTHER" id="PTHR47447">
    <property type="entry name" value="OS03G0856100 PROTEIN"/>
    <property type="match status" value="1"/>
</dbReference>
<dbReference type="AlphaFoldDB" id="A0A9P7K5D7"/>
<dbReference type="InterPro" id="IPR011990">
    <property type="entry name" value="TPR-like_helical_dom_sf"/>
</dbReference>
<keyword evidence="8" id="KW-1185">Reference proteome</keyword>
<proteinExistence type="inferred from homology"/>
<name>A0A9P7K5D7_9AGAR</name>
<comment type="caution">
    <text evidence="7">The sequence shown here is derived from an EMBL/GenBank/DDBJ whole genome shotgun (WGS) entry which is preliminary data.</text>
</comment>
<comment type="similarity">
    <text evidence="1">Belongs to the CCM1 family.</text>
</comment>
<dbReference type="Pfam" id="PF13812">
    <property type="entry name" value="PPR_3"/>
    <property type="match status" value="3"/>
</dbReference>
<dbReference type="PANTHER" id="PTHR47447:SF17">
    <property type="entry name" value="OS12G0638900 PROTEIN"/>
    <property type="match status" value="1"/>
</dbReference>
<dbReference type="NCBIfam" id="TIGR00756">
    <property type="entry name" value="PPR"/>
    <property type="match status" value="1"/>
</dbReference>
<dbReference type="OrthoDB" id="185373at2759"/>
<dbReference type="PROSITE" id="PS51375">
    <property type="entry name" value="PPR"/>
    <property type="match status" value="2"/>
</dbReference>
<reference evidence="7" key="1">
    <citation type="submission" date="2021-02" db="EMBL/GenBank/DDBJ databases">
        <authorList>
            <person name="Nieuwenhuis M."/>
            <person name="Van De Peppel L.J.J."/>
        </authorList>
    </citation>
    <scope>NUCLEOTIDE SEQUENCE</scope>
    <source>
        <strain evidence="7">D49</strain>
    </source>
</reference>
<feature type="domain" description="Pentatricopeptide repeat-containing protein-mitochondrial" evidence="6">
    <location>
        <begin position="199"/>
        <end position="330"/>
    </location>
</feature>
<dbReference type="InterPro" id="IPR002885">
    <property type="entry name" value="PPR_rpt"/>
</dbReference>
<evidence type="ECO:0000256" key="1">
    <source>
        <dbReference type="ARBA" id="ARBA00006192"/>
    </source>
</evidence>
<evidence type="ECO:0000313" key="7">
    <source>
        <dbReference type="EMBL" id="KAG5637034.1"/>
    </source>
</evidence>
<dbReference type="Proteomes" id="UP000717328">
    <property type="component" value="Unassembled WGS sequence"/>
</dbReference>
<accession>A0A9P7K5D7</accession>
<sequence>MDLMQASDKGKYRDCLDIAAQMKALNIPPTLATYTALINAAANDGRWLDGWAILDDMISVGVKPDVAVFSGLLKFVWQVVGKMNELSIAPNANIFSSIIRRFLYHDNIELAVQYFYSMKERKIIPEVQIAQSLVADVAQFGYPRLALDLATWFEEHSIRRLDHTIWVRCLIASGEALYTDGVVSCWTKVVHELKMKPGEAICLSVLDTAARSGLPDLATDVLRVMKLSGIQWREYHFAPLIEAFCHDNQFKEAFQTLDIMRTTDGLDPLPETAYPITDAITDTETLDSAWATVEALQKDGTNIDVVVLQALIKASVKLGDLQRAIGTYKSLADYGVSADLIIFNLLLQGCVSATHRTLGDLLLADMKAAKIKPDQDTYESFISLCLTQDDYEDAFFYLEEMKAAQFHPSQTIYETLVEKCIVSSDPRFKVALEELQDQGYKPSPELRHMVRTALGQESSVTSKERDTIALDPVAIDGAARRFIETGGVEGTVELPKEQIDGSSTHRNSLPS</sequence>
<evidence type="ECO:0000256" key="5">
    <source>
        <dbReference type="PROSITE-ProRule" id="PRU00708"/>
    </source>
</evidence>
<organism evidence="7 8">
    <name type="scientific">Sphagnurus paluster</name>
    <dbReference type="NCBI Taxonomy" id="117069"/>
    <lineage>
        <taxon>Eukaryota</taxon>
        <taxon>Fungi</taxon>
        <taxon>Dikarya</taxon>
        <taxon>Basidiomycota</taxon>
        <taxon>Agaricomycotina</taxon>
        <taxon>Agaricomycetes</taxon>
        <taxon>Agaricomycetidae</taxon>
        <taxon>Agaricales</taxon>
        <taxon>Tricholomatineae</taxon>
        <taxon>Lyophyllaceae</taxon>
        <taxon>Sphagnurus</taxon>
    </lineage>
</organism>
<protein>
    <recommendedName>
        <fullName evidence="6">Pentatricopeptide repeat-containing protein-mitochondrial domain-containing protein</fullName>
    </recommendedName>
</protein>